<dbReference type="PANTHER" id="PTHR34814">
    <property type="entry name" value="NITROSOGUANIDINE RESISTANCE PROTEIN SNG1"/>
    <property type="match status" value="1"/>
</dbReference>
<keyword evidence="2" id="KW-0812">Transmembrane</keyword>
<accession>A0A5M3MVQ9</accession>
<evidence type="ECO:0000256" key="2">
    <source>
        <dbReference type="SAM" id="Phobius"/>
    </source>
</evidence>
<feature type="transmembrane region" description="Helical" evidence="2">
    <location>
        <begin position="427"/>
        <end position="448"/>
    </location>
</feature>
<feature type="transmembrane region" description="Helical" evidence="2">
    <location>
        <begin position="269"/>
        <end position="292"/>
    </location>
</feature>
<evidence type="ECO:0000313" key="4">
    <source>
        <dbReference type="EMBL" id="EIW83216.1"/>
    </source>
</evidence>
<evidence type="ECO:0000256" key="1">
    <source>
        <dbReference type="SAM" id="MobiDB-lite"/>
    </source>
</evidence>
<sequence>MQGHKHENPPPAETSNLNSQHESDESDATTAAAAEGAYPENTVVPAPPKQVFEDDRPFTHGALDADAGTREARGVYLKNVGYTFLMITFIVWGVLPIYWASVGRIMGNTWRMKGCVVDFDGGEIGQTVTSMYRNISGISQLTWHILDAEQFPGGPAQVGDAVVDEQFWIGVVVAPNATRNLNDAIDAVDSFYNTSLALAAYVVSGRSENAYRNIFAPMLFAAKFVPALASRPNLQQLMAEAPMLVSQPLGGTTRDVRPFDYDVVSAVDFVGMLYLLILANIVMTSLLTALGGSGYARRLKLSSVIAVRLLVPISIYFFVTLLYCVMSEAFQVPFRFGKWGFVIYWMQSWATMCALGLAVESVVTLVTLKFVPVFFILWLIANVAVVYYPIQTLPWILHWGYASPFYQETETVRTVIFSTKSHLGRNFGINLGWIGLSCMTLPAFQWFARRREVCELAASRQAAESEKGDP</sequence>
<dbReference type="OrthoDB" id="2140105at2759"/>
<proteinExistence type="predicted"/>
<dbReference type="GeneID" id="19198324"/>
<comment type="caution">
    <text evidence="4">The sequence shown here is derived from an EMBL/GenBank/DDBJ whole genome shotgun (WGS) entry which is preliminary data.</text>
</comment>
<feature type="transmembrane region" description="Helical" evidence="2">
    <location>
        <begin position="304"/>
        <end position="323"/>
    </location>
</feature>
<dbReference type="OMA" id="PLENMAM"/>
<evidence type="ECO:0000259" key="3">
    <source>
        <dbReference type="Pfam" id="PF12051"/>
    </source>
</evidence>
<name>A0A5M3MVQ9_CONPW</name>
<feature type="region of interest" description="Disordered" evidence="1">
    <location>
        <begin position="1"/>
        <end position="56"/>
    </location>
</feature>
<dbReference type="InterPro" id="IPR053001">
    <property type="entry name" value="MNNG_permease-like"/>
</dbReference>
<evidence type="ECO:0000313" key="5">
    <source>
        <dbReference type="Proteomes" id="UP000053558"/>
    </source>
</evidence>
<dbReference type="EMBL" id="JH711576">
    <property type="protein sequence ID" value="EIW83216.1"/>
    <property type="molecule type" value="Genomic_DNA"/>
</dbReference>
<reference evidence="5" key="1">
    <citation type="journal article" date="2012" name="Science">
        <title>The Paleozoic origin of enzymatic lignin decomposition reconstructed from 31 fungal genomes.</title>
        <authorList>
            <person name="Floudas D."/>
            <person name="Binder M."/>
            <person name="Riley R."/>
            <person name="Barry K."/>
            <person name="Blanchette R.A."/>
            <person name="Henrissat B."/>
            <person name="Martinez A.T."/>
            <person name="Otillar R."/>
            <person name="Spatafora J.W."/>
            <person name="Yadav J.S."/>
            <person name="Aerts A."/>
            <person name="Benoit I."/>
            <person name="Boyd A."/>
            <person name="Carlson A."/>
            <person name="Copeland A."/>
            <person name="Coutinho P.M."/>
            <person name="de Vries R.P."/>
            <person name="Ferreira P."/>
            <person name="Findley K."/>
            <person name="Foster B."/>
            <person name="Gaskell J."/>
            <person name="Glotzer D."/>
            <person name="Gorecki P."/>
            <person name="Heitman J."/>
            <person name="Hesse C."/>
            <person name="Hori C."/>
            <person name="Igarashi K."/>
            <person name="Jurgens J.A."/>
            <person name="Kallen N."/>
            <person name="Kersten P."/>
            <person name="Kohler A."/>
            <person name="Kuees U."/>
            <person name="Kumar T.K.A."/>
            <person name="Kuo A."/>
            <person name="LaButti K."/>
            <person name="Larrondo L.F."/>
            <person name="Lindquist E."/>
            <person name="Ling A."/>
            <person name="Lombard V."/>
            <person name="Lucas S."/>
            <person name="Lundell T."/>
            <person name="Martin R."/>
            <person name="McLaughlin D.J."/>
            <person name="Morgenstern I."/>
            <person name="Morin E."/>
            <person name="Murat C."/>
            <person name="Nagy L.G."/>
            <person name="Nolan M."/>
            <person name="Ohm R.A."/>
            <person name="Patyshakuliyeva A."/>
            <person name="Rokas A."/>
            <person name="Ruiz-Duenas F.J."/>
            <person name="Sabat G."/>
            <person name="Salamov A."/>
            <person name="Samejima M."/>
            <person name="Schmutz J."/>
            <person name="Slot J.C."/>
            <person name="St John F."/>
            <person name="Stenlid J."/>
            <person name="Sun H."/>
            <person name="Sun S."/>
            <person name="Syed K."/>
            <person name="Tsang A."/>
            <person name="Wiebenga A."/>
            <person name="Young D."/>
            <person name="Pisabarro A."/>
            <person name="Eastwood D.C."/>
            <person name="Martin F."/>
            <person name="Cullen D."/>
            <person name="Grigoriev I.V."/>
            <person name="Hibbett D.S."/>
        </authorList>
    </citation>
    <scope>NUCLEOTIDE SEQUENCE [LARGE SCALE GENOMIC DNA]</scope>
    <source>
        <strain evidence="5">RWD-64-598 SS2</strain>
    </source>
</reference>
<gene>
    <name evidence="4" type="ORF">CONPUDRAFT_101913</name>
</gene>
<dbReference type="GO" id="GO:0016020">
    <property type="term" value="C:membrane"/>
    <property type="evidence" value="ECO:0007669"/>
    <property type="project" value="TreeGrafter"/>
</dbReference>
<feature type="domain" description="DUF3533" evidence="3">
    <location>
        <begin position="84"/>
        <end position="437"/>
    </location>
</feature>
<dbReference type="KEGG" id="cput:CONPUDRAFT_101913"/>
<feature type="transmembrane region" description="Helical" evidence="2">
    <location>
        <begin position="343"/>
        <end position="363"/>
    </location>
</feature>
<keyword evidence="2" id="KW-0472">Membrane</keyword>
<keyword evidence="5" id="KW-1185">Reference proteome</keyword>
<organism evidence="4 5">
    <name type="scientific">Coniophora puteana (strain RWD-64-598)</name>
    <name type="common">Brown rot fungus</name>
    <dbReference type="NCBI Taxonomy" id="741705"/>
    <lineage>
        <taxon>Eukaryota</taxon>
        <taxon>Fungi</taxon>
        <taxon>Dikarya</taxon>
        <taxon>Basidiomycota</taxon>
        <taxon>Agaricomycotina</taxon>
        <taxon>Agaricomycetes</taxon>
        <taxon>Agaricomycetidae</taxon>
        <taxon>Boletales</taxon>
        <taxon>Coniophorineae</taxon>
        <taxon>Coniophoraceae</taxon>
        <taxon>Coniophora</taxon>
    </lineage>
</organism>
<feature type="transmembrane region" description="Helical" evidence="2">
    <location>
        <begin position="80"/>
        <end position="100"/>
    </location>
</feature>
<dbReference type="RefSeq" id="XP_007767037.1">
    <property type="nucleotide sequence ID" value="XM_007768847.1"/>
</dbReference>
<dbReference type="InterPro" id="IPR022703">
    <property type="entry name" value="DUF3533"/>
</dbReference>
<dbReference type="Pfam" id="PF12051">
    <property type="entry name" value="DUF3533"/>
    <property type="match status" value="1"/>
</dbReference>
<keyword evidence="2" id="KW-1133">Transmembrane helix</keyword>
<dbReference type="PANTHER" id="PTHR34814:SF1">
    <property type="entry name" value="NITROSOGUANIDINE RESISTANCE PROTEIN SNG1"/>
    <property type="match status" value="1"/>
</dbReference>
<protein>
    <recommendedName>
        <fullName evidence="3">DUF3533 domain-containing protein</fullName>
    </recommendedName>
</protein>
<dbReference type="Proteomes" id="UP000053558">
    <property type="component" value="Unassembled WGS sequence"/>
</dbReference>
<feature type="transmembrane region" description="Helical" evidence="2">
    <location>
        <begin position="370"/>
        <end position="390"/>
    </location>
</feature>
<dbReference type="AlphaFoldDB" id="A0A5M3MVQ9"/>